<dbReference type="Proteomes" id="UP000735302">
    <property type="component" value="Unassembled WGS sequence"/>
</dbReference>
<evidence type="ECO:0000313" key="3">
    <source>
        <dbReference type="Proteomes" id="UP000735302"/>
    </source>
</evidence>
<keyword evidence="3" id="KW-1185">Reference proteome</keyword>
<evidence type="ECO:0000256" key="1">
    <source>
        <dbReference type="SAM" id="MobiDB-lite"/>
    </source>
</evidence>
<feature type="compositionally biased region" description="Basic and acidic residues" evidence="1">
    <location>
        <begin position="67"/>
        <end position="81"/>
    </location>
</feature>
<dbReference type="AlphaFoldDB" id="A0AAV3YGG7"/>
<accession>A0AAV3YGG7</accession>
<proteinExistence type="predicted"/>
<organism evidence="2 3">
    <name type="scientific">Plakobranchus ocellatus</name>
    <dbReference type="NCBI Taxonomy" id="259542"/>
    <lineage>
        <taxon>Eukaryota</taxon>
        <taxon>Metazoa</taxon>
        <taxon>Spiralia</taxon>
        <taxon>Lophotrochozoa</taxon>
        <taxon>Mollusca</taxon>
        <taxon>Gastropoda</taxon>
        <taxon>Heterobranchia</taxon>
        <taxon>Euthyneura</taxon>
        <taxon>Panpulmonata</taxon>
        <taxon>Sacoglossa</taxon>
        <taxon>Placobranchoidea</taxon>
        <taxon>Plakobranchidae</taxon>
        <taxon>Plakobranchus</taxon>
    </lineage>
</organism>
<comment type="caution">
    <text evidence="2">The sequence shown here is derived from an EMBL/GenBank/DDBJ whole genome shotgun (WGS) entry which is preliminary data.</text>
</comment>
<feature type="region of interest" description="Disordered" evidence="1">
    <location>
        <begin position="27"/>
        <end position="88"/>
    </location>
</feature>
<gene>
    <name evidence="2" type="ORF">PoB_000773800</name>
</gene>
<reference evidence="2 3" key="1">
    <citation type="journal article" date="2021" name="Elife">
        <title>Chloroplast acquisition without the gene transfer in kleptoplastic sea slugs, Plakobranchus ocellatus.</title>
        <authorList>
            <person name="Maeda T."/>
            <person name="Takahashi S."/>
            <person name="Yoshida T."/>
            <person name="Shimamura S."/>
            <person name="Takaki Y."/>
            <person name="Nagai Y."/>
            <person name="Toyoda A."/>
            <person name="Suzuki Y."/>
            <person name="Arimoto A."/>
            <person name="Ishii H."/>
            <person name="Satoh N."/>
            <person name="Nishiyama T."/>
            <person name="Hasebe M."/>
            <person name="Maruyama T."/>
            <person name="Minagawa J."/>
            <person name="Obokata J."/>
            <person name="Shigenobu S."/>
        </authorList>
    </citation>
    <scope>NUCLEOTIDE SEQUENCE [LARGE SCALE GENOMIC DNA]</scope>
</reference>
<sequence>MQCRLGKLCYSGKIKAGRDECGKVCVGGRVGEEEEEEEEKGEEKEVEEKEENEEEEGRRGRHKKKRGQGEKVRRKGGRESLQKGWLEGSTPATLEAHFTAFPTMPHQAANVVYPQSQLKISKFPISNTRCQHEAHITLPSKKHGN</sequence>
<dbReference type="EMBL" id="BLXT01000921">
    <property type="protein sequence ID" value="GFN81232.1"/>
    <property type="molecule type" value="Genomic_DNA"/>
</dbReference>
<name>A0AAV3YGG7_9GAST</name>
<protein>
    <submittedName>
        <fullName evidence="2">Uncharacterized protein</fullName>
    </submittedName>
</protein>
<evidence type="ECO:0000313" key="2">
    <source>
        <dbReference type="EMBL" id="GFN81232.1"/>
    </source>
</evidence>